<evidence type="ECO:0000256" key="3">
    <source>
        <dbReference type="ARBA" id="ARBA00022452"/>
    </source>
</evidence>
<dbReference type="PANTHER" id="PTHR32552:SF81">
    <property type="entry name" value="TONB-DEPENDENT OUTER MEMBRANE RECEPTOR"/>
    <property type="match status" value="1"/>
</dbReference>
<evidence type="ECO:0000256" key="2">
    <source>
        <dbReference type="ARBA" id="ARBA00022448"/>
    </source>
</evidence>
<feature type="domain" description="TonB-dependent receptor-like beta-barrel" evidence="15">
    <location>
        <begin position="332"/>
        <end position="813"/>
    </location>
</feature>
<keyword evidence="10 11" id="KW-0998">Cell outer membrane</keyword>
<dbReference type="PANTHER" id="PTHR32552">
    <property type="entry name" value="FERRICHROME IRON RECEPTOR-RELATED"/>
    <property type="match status" value="1"/>
</dbReference>
<feature type="region of interest" description="Disordered" evidence="13">
    <location>
        <begin position="34"/>
        <end position="70"/>
    </location>
</feature>
<evidence type="ECO:0000256" key="14">
    <source>
        <dbReference type="SAM" id="SignalP"/>
    </source>
</evidence>
<dbReference type="Pfam" id="PF00593">
    <property type="entry name" value="TonB_dep_Rec_b-barrel"/>
    <property type="match status" value="1"/>
</dbReference>
<evidence type="ECO:0000256" key="4">
    <source>
        <dbReference type="ARBA" id="ARBA00022496"/>
    </source>
</evidence>
<keyword evidence="4" id="KW-0410">Iron transport</keyword>
<evidence type="ECO:0000256" key="12">
    <source>
        <dbReference type="RuleBase" id="RU003357"/>
    </source>
</evidence>
<dbReference type="InterPro" id="IPR012910">
    <property type="entry name" value="Plug_dom"/>
</dbReference>
<evidence type="ECO:0000256" key="8">
    <source>
        <dbReference type="ARBA" id="ARBA00023077"/>
    </source>
</evidence>
<evidence type="ECO:0000256" key="7">
    <source>
        <dbReference type="ARBA" id="ARBA00023065"/>
    </source>
</evidence>
<dbReference type="Proteomes" id="UP000734218">
    <property type="component" value="Unassembled WGS sequence"/>
</dbReference>
<evidence type="ECO:0000256" key="10">
    <source>
        <dbReference type="ARBA" id="ARBA00023237"/>
    </source>
</evidence>
<accession>A0ABX0XJD1</accession>
<evidence type="ECO:0000256" key="6">
    <source>
        <dbReference type="ARBA" id="ARBA00023004"/>
    </source>
</evidence>
<feature type="domain" description="TonB-dependent receptor plug" evidence="16">
    <location>
        <begin position="86"/>
        <end position="194"/>
    </location>
</feature>
<comment type="caution">
    <text evidence="17">The sequence shown here is derived from an EMBL/GenBank/DDBJ whole genome shotgun (WGS) entry which is preliminary data.</text>
</comment>
<organism evidence="17 18">
    <name type="scientific">Sphingomonas jejuensis</name>
    <dbReference type="NCBI Taxonomy" id="904715"/>
    <lineage>
        <taxon>Bacteria</taxon>
        <taxon>Pseudomonadati</taxon>
        <taxon>Pseudomonadota</taxon>
        <taxon>Alphaproteobacteria</taxon>
        <taxon>Sphingomonadales</taxon>
        <taxon>Sphingomonadaceae</taxon>
        <taxon>Sphingomonas</taxon>
    </lineage>
</organism>
<keyword evidence="14" id="KW-0732">Signal</keyword>
<dbReference type="SUPFAM" id="SSF56935">
    <property type="entry name" value="Porins"/>
    <property type="match status" value="1"/>
</dbReference>
<reference evidence="17 18" key="1">
    <citation type="submission" date="2020-03" db="EMBL/GenBank/DDBJ databases">
        <title>Genomic Encyclopedia of Type Strains, Phase IV (KMG-IV): sequencing the most valuable type-strain genomes for metagenomic binning, comparative biology and taxonomic classification.</title>
        <authorList>
            <person name="Goeker M."/>
        </authorList>
    </citation>
    <scope>NUCLEOTIDE SEQUENCE [LARGE SCALE GENOMIC DNA]</scope>
    <source>
        <strain evidence="17 18">DSM 27651</strain>
    </source>
</reference>
<keyword evidence="8 12" id="KW-0798">TonB box</keyword>
<comment type="subcellular location">
    <subcellularLocation>
        <location evidence="1 11">Cell outer membrane</location>
        <topology evidence="1 11">Multi-pass membrane protein</topology>
    </subcellularLocation>
</comment>
<keyword evidence="3 11" id="KW-1134">Transmembrane beta strand</keyword>
<dbReference type="PROSITE" id="PS52016">
    <property type="entry name" value="TONB_DEPENDENT_REC_3"/>
    <property type="match status" value="1"/>
</dbReference>
<evidence type="ECO:0000256" key="5">
    <source>
        <dbReference type="ARBA" id="ARBA00022692"/>
    </source>
</evidence>
<evidence type="ECO:0000256" key="1">
    <source>
        <dbReference type="ARBA" id="ARBA00004571"/>
    </source>
</evidence>
<keyword evidence="2 11" id="KW-0813">Transport</keyword>
<keyword evidence="9 11" id="KW-0472">Membrane</keyword>
<dbReference type="Pfam" id="PF07715">
    <property type="entry name" value="Plug"/>
    <property type="match status" value="1"/>
</dbReference>
<keyword evidence="7" id="KW-0406">Ion transport</keyword>
<dbReference type="InterPro" id="IPR036942">
    <property type="entry name" value="Beta-barrel_TonB_sf"/>
</dbReference>
<dbReference type="RefSeq" id="WP_342449694.1">
    <property type="nucleotide sequence ID" value="NZ_JAATJE010000001.1"/>
</dbReference>
<comment type="similarity">
    <text evidence="11 12">Belongs to the TonB-dependent receptor family.</text>
</comment>
<feature type="chain" id="PRO_5045106691" evidence="14">
    <location>
        <begin position="29"/>
        <end position="851"/>
    </location>
</feature>
<gene>
    <name evidence="17" type="ORF">GGR88_000385</name>
</gene>
<evidence type="ECO:0000259" key="16">
    <source>
        <dbReference type="Pfam" id="PF07715"/>
    </source>
</evidence>
<sequence>MPIDRLKAGTALALLMASGVVASPAALAQVGGTPAADAVPAQPPLGTETAPAGTGQTPQSGDPEATSPVGGLEDIVITATRRDSDLQTTPIAVSAVSADFIQQVSPRDIGDLAAFVPNFSAGTITNFNAASFAMRGVGQTNIIVYFEPPVAVLVDDFVVPSVQTQLLDTFDVDQVEVLRGPQGTLFGKNTTGGVVTVRTKRPILDELSVEFRGEVGDFGTRQIQFATNVPIIGDAVAFRLVGGYESSDGFYRNGACYGPVTGFVPNKFNGASGCLDGRRLGGLDVWQARAKLLVEPADWIDALFQYEWIRDQSDVLPSVNENDRYTGDGVFLTDLLGVIRPNPNSSDPLDNAAVTDRADALIRMNRGQRIDVDGFYANINFNFDIGTLSSVSGYRFQRSRLPNTYPGAAPFAADGQPLSIFDASRDDDRKTWQQELRFASDLDGPFNFVVGGFYQRERIDFCVAQILGFLDLTSGPLPFGNWNDTPYLLCSAQRGTSKAVFAEGTVELTPTLSFTAGGRYTWEDKTWYGRQQVFIPQLNGGFDPTISINEPLDASVFNFPAGVVRVDAQAREPTYRASLSWEATPELFFYGTYSHGFKGGAFNDQIGGFAAFGTDLDAFRQAAQATQPELADSFEVGVKSEFLDNRLRFNLTGFYVRYTDLQKQLNVPIIVNGQPNQVTLFVNAASADVKGIEAEATATPFDGLVLRGVLGYQDAAYNEYDAPNAGYDLATAPLDRAPEWQWTVDGTYSTAIADDYKITFNGSVAYTSRNLSTQAIDDPLGNTFLDARTLVNASITLAETDDNYFVRLVGRNLTDERYRVASQNVAGLWLNSNFGAPRYFGVEAGVRFGRQ</sequence>
<keyword evidence="5 11" id="KW-0812">Transmembrane</keyword>
<feature type="signal peptide" evidence="14">
    <location>
        <begin position="1"/>
        <end position="28"/>
    </location>
</feature>
<evidence type="ECO:0000313" key="18">
    <source>
        <dbReference type="Proteomes" id="UP000734218"/>
    </source>
</evidence>
<dbReference type="InterPro" id="IPR039426">
    <property type="entry name" value="TonB-dep_rcpt-like"/>
</dbReference>
<name>A0ABX0XJD1_9SPHN</name>
<evidence type="ECO:0000256" key="13">
    <source>
        <dbReference type="SAM" id="MobiDB-lite"/>
    </source>
</evidence>
<keyword evidence="6" id="KW-0408">Iron</keyword>
<dbReference type="Gene3D" id="2.40.170.20">
    <property type="entry name" value="TonB-dependent receptor, beta-barrel domain"/>
    <property type="match status" value="1"/>
</dbReference>
<evidence type="ECO:0000313" key="17">
    <source>
        <dbReference type="EMBL" id="NJC32911.1"/>
    </source>
</evidence>
<evidence type="ECO:0000256" key="9">
    <source>
        <dbReference type="ARBA" id="ARBA00023136"/>
    </source>
</evidence>
<keyword evidence="17" id="KW-0675">Receptor</keyword>
<protein>
    <submittedName>
        <fullName evidence="17">Iron complex outermembrane receptor protein</fullName>
    </submittedName>
</protein>
<keyword evidence="18" id="KW-1185">Reference proteome</keyword>
<evidence type="ECO:0000256" key="11">
    <source>
        <dbReference type="PROSITE-ProRule" id="PRU01360"/>
    </source>
</evidence>
<dbReference type="EMBL" id="JAATJE010000001">
    <property type="protein sequence ID" value="NJC32911.1"/>
    <property type="molecule type" value="Genomic_DNA"/>
</dbReference>
<evidence type="ECO:0000259" key="15">
    <source>
        <dbReference type="Pfam" id="PF00593"/>
    </source>
</evidence>
<dbReference type="InterPro" id="IPR000531">
    <property type="entry name" value="Beta-barrel_TonB"/>
</dbReference>
<proteinExistence type="inferred from homology"/>